<reference evidence="1" key="2">
    <citation type="journal article" date="2019" name="bioRxiv">
        <title>Genomics, evolutionary history and diagnostics of the Alternaria alternata species group including apple and Asian pear pathotypes.</title>
        <authorList>
            <person name="Armitage A.D."/>
            <person name="Cockerton H.M."/>
            <person name="Sreenivasaprasad S."/>
            <person name="Woodhall J.W."/>
            <person name="Lane C.R."/>
            <person name="Harrison R.J."/>
            <person name="Clarkson J.P."/>
        </authorList>
    </citation>
    <scope>NUCLEOTIDE SEQUENCE</scope>
    <source>
        <strain evidence="1">FERA 1164</strain>
    </source>
</reference>
<protein>
    <recommendedName>
        <fullName evidence="3">Berberine/berberine-like domain-containing protein</fullName>
    </recommendedName>
</protein>
<reference evidence="1" key="1">
    <citation type="submission" date="2017-10" db="EMBL/GenBank/DDBJ databases">
        <authorList>
            <person name="Armitage A.D."/>
            <person name="Barbara D.J."/>
            <person name="Woodhall J.W."/>
            <person name="Sreenivasaprasad S."/>
            <person name="Lane C.R."/>
            <person name="Clarkson J.P."/>
            <person name="Harrison R.J."/>
        </authorList>
    </citation>
    <scope>NUCLEOTIDE SEQUENCE</scope>
    <source>
        <strain evidence="1">FERA 1164</strain>
    </source>
</reference>
<accession>A0AB37WE05</accession>
<evidence type="ECO:0008006" key="3">
    <source>
        <dbReference type="Google" id="ProtNLM"/>
    </source>
</evidence>
<dbReference type="AlphaFoldDB" id="A0AB37WE05"/>
<sequence>MIEFIAIAEAATFATAWVYELKFHKFLSLPPELRLNVYTHAISPVARCGHGIKIDSVGTIRTRYDIEPTPKTSDQSPTKTMEVFQFLFYLWPLFADVAIAIANIQVANLSLSRSMSHLLIPSKAERLRNTYFGLETAFTTDEMIAILASLYPTQSQESLLETLVRCNGSIGQAKEVLAEEARANAPRVFVDLTLWSPVIKPENLDDSRKVNHYARTGSLGSCSSPYLTMFLHAFSDTRWDLQIRKNKEEGYSNLIQSFWPNQPPAGVYRNIRGDFLKIVRIDVGFNRYDPSQGRQVHTMPTSSRQCA</sequence>
<proteinExistence type="predicted"/>
<dbReference type="EMBL" id="PDXB01000017">
    <property type="protein sequence ID" value="RYN26171.1"/>
    <property type="molecule type" value="Genomic_DNA"/>
</dbReference>
<name>A0AB37WE05_9PLEO</name>
<evidence type="ECO:0000313" key="2">
    <source>
        <dbReference type="Proteomes" id="UP000292340"/>
    </source>
</evidence>
<organism evidence="1 2">
    <name type="scientific">Alternaria tenuissima</name>
    <dbReference type="NCBI Taxonomy" id="119927"/>
    <lineage>
        <taxon>Eukaryota</taxon>
        <taxon>Fungi</taxon>
        <taxon>Dikarya</taxon>
        <taxon>Ascomycota</taxon>
        <taxon>Pezizomycotina</taxon>
        <taxon>Dothideomycetes</taxon>
        <taxon>Pleosporomycetidae</taxon>
        <taxon>Pleosporales</taxon>
        <taxon>Pleosporineae</taxon>
        <taxon>Pleosporaceae</taxon>
        <taxon>Alternaria</taxon>
        <taxon>Alternaria sect. Alternaria</taxon>
        <taxon>Alternaria alternata complex</taxon>
    </lineage>
</organism>
<comment type="caution">
    <text evidence="1">The sequence shown here is derived from an EMBL/GenBank/DDBJ whole genome shotgun (WGS) entry which is preliminary data.</text>
</comment>
<dbReference type="Proteomes" id="UP000292340">
    <property type="component" value="Unassembled WGS sequence"/>
</dbReference>
<gene>
    <name evidence="1" type="ORF">AA0115_g7157</name>
</gene>
<evidence type="ECO:0000313" key="1">
    <source>
        <dbReference type="EMBL" id="RYN26171.1"/>
    </source>
</evidence>